<evidence type="ECO:0000313" key="2">
    <source>
        <dbReference type="Proteomes" id="UP000249577"/>
    </source>
</evidence>
<sequence length="64" mass="7216">MVHQLHVVAKSGPKILDMLRPKTVEIAIKYFNIDKTVKCALSAFVVDRHSERLLPSIRTTERGG</sequence>
<name>A0A2W5K5J0_ANCNO</name>
<protein>
    <submittedName>
        <fullName evidence="1">Uncharacterized protein</fullName>
    </submittedName>
</protein>
<dbReference type="EMBL" id="QFPN01000012">
    <property type="protein sequence ID" value="PZQ11229.1"/>
    <property type="molecule type" value="Genomic_DNA"/>
</dbReference>
<comment type="caution">
    <text evidence="1">The sequence shown here is derived from an EMBL/GenBank/DDBJ whole genome shotgun (WGS) entry which is preliminary data.</text>
</comment>
<dbReference type="AlphaFoldDB" id="A0A2W5K5J0"/>
<gene>
    <name evidence="1" type="ORF">DI565_18180</name>
</gene>
<dbReference type="Proteomes" id="UP000249577">
    <property type="component" value="Unassembled WGS sequence"/>
</dbReference>
<evidence type="ECO:0000313" key="1">
    <source>
        <dbReference type="EMBL" id="PZQ11229.1"/>
    </source>
</evidence>
<organism evidence="1 2">
    <name type="scientific">Ancylobacter novellus</name>
    <name type="common">Thiobacillus novellus</name>
    <dbReference type="NCBI Taxonomy" id="921"/>
    <lineage>
        <taxon>Bacteria</taxon>
        <taxon>Pseudomonadati</taxon>
        <taxon>Pseudomonadota</taxon>
        <taxon>Alphaproteobacteria</taxon>
        <taxon>Hyphomicrobiales</taxon>
        <taxon>Xanthobacteraceae</taxon>
        <taxon>Ancylobacter</taxon>
    </lineage>
</organism>
<accession>A0A2W5K5J0</accession>
<proteinExistence type="predicted"/>
<reference evidence="1 2" key="1">
    <citation type="submission" date="2017-08" db="EMBL/GenBank/DDBJ databases">
        <title>Infants hospitalized years apart are colonized by the same room-sourced microbial strains.</title>
        <authorList>
            <person name="Brooks B."/>
            <person name="Olm M.R."/>
            <person name="Firek B.A."/>
            <person name="Baker R."/>
            <person name="Thomas B.C."/>
            <person name="Morowitz M.J."/>
            <person name="Banfield J.F."/>
        </authorList>
    </citation>
    <scope>NUCLEOTIDE SEQUENCE [LARGE SCALE GENOMIC DNA]</scope>
    <source>
        <strain evidence="1">S2_005_003_R2_43</strain>
    </source>
</reference>